<evidence type="ECO:0000313" key="2">
    <source>
        <dbReference type="Proteomes" id="UP001164539"/>
    </source>
</evidence>
<accession>A0ACC1XHZ6</accession>
<organism evidence="1 2">
    <name type="scientific">Melia azedarach</name>
    <name type="common">Chinaberry tree</name>
    <dbReference type="NCBI Taxonomy" id="155640"/>
    <lineage>
        <taxon>Eukaryota</taxon>
        <taxon>Viridiplantae</taxon>
        <taxon>Streptophyta</taxon>
        <taxon>Embryophyta</taxon>
        <taxon>Tracheophyta</taxon>
        <taxon>Spermatophyta</taxon>
        <taxon>Magnoliopsida</taxon>
        <taxon>eudicotyledons</taxon>
        <taxon>Gunneridae</taxon>
        <taxon>Pentapetalae</taxon>
        <taxon>rosids</taxon>
        <taxon>malvids</taxon>
        <taxon>Sapindales</taxon>
        <taxon>Meliaceae</taxon>
        <taxon>Melia</taxon>
    </lineage>
</organism>
<dbReference type="Proteomes" id="UP001164539">
    <property type="component" value="Chromosome 9"/>
</dbReference>
<name>A0ACC1XHZ6_MELAZ</name>
<protein>
    <submittedName>
        <fullName evidence="1">Cytochrome P450</fullName>
    </submittedName>
</protein>
<evidence type="ECO:0000313" key="1">
    <source>
        <dbReference type="EMBL" id="KAJ4710980.1"/>
    </source>
</evidence>
<keyword evidence="2" id="KW-1185">Reference proteome</keyword>
<sequence>MAVHTVLFCLLLILFPLLLTLKKLKKQNKQLLPPGPPKLPVLGNVHQLGELPHQTLWKLSKKYGPVMLLKFGRIPVVAISSAETAREVLKVHDLDCCSRPPLASTRKLTYNYLDVAFSPYSEYWRELKKIYARELFSSKRVRSFRFIREEEVTMLMNSISQSANPVDLSEKIFGLSGSIIFRMAFGKRSNLDDRRFQELIHAAEAVLRGFTAGECFQYVGWIIDRLTGYHAKLEKAFHGLDTFFEERINDHLNPHRTKQEQDDVIDVMLKMGRDQSESKVEAQLTKDHIKAVLLDLYLGGVDTSAITVIWAMAELSRKPRLMKKAQDEIRNRIGKKGRVNEADIDQLQYLKMIIKETLRLHPPGPLLVARETMSHFKVNDYDICPKTVIQVNAWAIGRDPKYWKNPEEFFPDRFLDNSIDLRGQHFEYLPFGSGRRICPGLHMGLITSELALANLLYCFDWKLPNGMNEDDVNMEETTGSSLLVSRKMPLLLVPVNYLP</sequence>
<gene>
    <name evidence="1" type="ORF">OWV82_017073</name>
</gene>
<reference evidence="1 2" key="1">
    <citation type="journal article" date="2023" name="Science">
        <title>Complex scaffold remodeling in plant triterpene biosynthesis.</title>
        <authorList>
            <person name="De La Pena R."/>
            <person name="Hodgson H."/>
            <person name="Liu J.C."/>
            <person name="Stephenson M.J."/>
            <person name="Martin A.C."/>
            <person name="Owen C."/>
            <person name="Harkess A."/>
            <person name="Leebens-Mack J."/>
            <person name="Jimenez L.E."/>
            <person name="Osbourn A."/>
            <person name="Sattely E.S."/>
        </authorList>
    </citation>
    <scope>NUCLEOTIDE SEQUENCE [LARGE SCALE GENOMIC DNA]</scope>
    <source>
        <strain evidence="2">cv. JPN11</strain>
        <tissue evidence="1">Leaf</tissue>
    </source>
</reference>
<dbReference type="EMBL" id="CM051402">
    <property type="protein sequence ID" value="KAJ4710980.1"/>
    <property type="molecule type" value="Genomic_DNA"/>
</dbReference>
<proteinExistence type="predicted"/>
<comment type="caution">
    <text evidence="1">The sequence shown here is derived from an EMBL/GenBank/DDBJ whole genome shotgun (WGS) entry which is preliminary data.</text>
</comment>